<dbReference type="InterPro" id="IPR006968">
    <property type="entry name" value="RUS_fam"/>
</dbReference>
<comment type="subcellular location">
    <subcellularLocation>
        <location evidence="1">Membrane</location>
    </subcellularLocation>
</comment>
<evidence type="ECO:0000256" key="5">
    <source>
        <dbReference type="ARBA" id="ARBA00023136"/>
    </source>
</evidence>
<organism evidence="7 8">
    <name type="scientific">Batillaria attramentaria</name>
    <dbReference type="NCBI Taxonomy" id="370345"/>
    <lineage>
        <taxon>Eukaryota</taxon>
        <taxon>Metazoa</taxon>
        <taxon>Spiralia</taxon>
        <taxon>Lophotrochozoa</taxon>
        <taxon>Mollusca</taxon>
        <taxon>Gastropoda</taxon>
        <taxon>Caenogastropoda</taxon>
        <taxon>Sorbeoconcha</taxon>
        <taxon>Cerithioidea</taxon>
        <taxon>Batillariidae</taxon>
        <taxon>Batillaria</taxon>
    </lineage>
</organism>
<keyword evidence="5" id="KW-0472">Membrane</keyword>
<dbReference type="AlphaFoldDB" id="A0ABD0LHY2"/>
<dbReference type="InterPro" id="IPR054549">
    <property type="entry name" value="UVB_sens_RUS_dom"/>
</dbReference>
<evidence type="ECO:0000256" key="4">
    <source>
        <dbReference type="ARBA" id="ARBA00022989"/>
    </source>
</evidence>
<dbReference type="GO" id="GO:0016020">
    <property type="term" value="C:membrane"/>
    <property type="evidence" value="ECO:0007669"/>
    <property type="project" value="UniProtKB-SubCell"/>
</dbReference>
<gene>
    <name evidence="7" type="ORF">BaRGS_00009683</name>
</gene>
<keyword evidence="4" id="KW-1133">Transmembrane helix</keyword>
<dbReference type="PANTHER" id="PTHR12770">
    <property type="entry name" value="RUS1 FAMILY PROTEIN C16ORF58"/>
    <property type="match status" value="1"/>
</dbReference>
<dbReference type="Proteomes" id="UP001519460">
    <property type="component" value="Unassembled WGS sequence"/>
</dbReference>
<feature type="non-terminal residue" evidence="7">
    <location>
        <position position="90"/>
    </location>
</feature>
<keyword evidence="8" id="KW-1185">Reference proteome</keyword>
<comment type="caution">
    <text evidence="7">The sequence shown here is derived from an EMBL/GenBank/DDBJ whole genome shotgun (WGS) entry which is preliminary data.</text>
</comment>
<feature type="non-terminal residue" evidence="7">
    <location>
        <position position="1"/>
    </location>
</feature>
<reference evidence="7 8" key="1">
    <citation type="journal article" date="2023" name="Sci. Data">
        <title>Genome assembly of the Korean intertidal mud-creeper Batillaria attramentaria.</title>
        <authorList>
            <person name="Patra A.K."/>
            <person name="Ho P.T."/>
            <person name="Jun S."/>
            <person name="Lee S.J."/>
            <person name="Kim Y."/>
            <person name="Won Y.J."/>
        </authorList>
    </citation>
    <scope>NUCLEOTIDE SEQUENCE [LARGE SCALE GENOMIC DNA]</scope>
    <source>
        <strain evidence="7">Wonlab-2016</strain>
    </source>
</reference>
<evidence type="ECO:0000313" key="8">
    <source>
        <dbReference type="Proteomes" id="UP001519460"/>
    </source>
</evidence>
<protein>
    <recommendedName>
        <fullName evidence="6">Protein root UVB sensitive/RUS domain-containing protein</fullName>
    </recommendedName>
</protein>
<evidence type="ECO:0000256" key="3">
    <source>
        <dbReference type="ARBA" id="ARBA00022692"/>
    </source>
</evidence>
<dbReference type="EMBL" id="JACVVK020000046">
    <property type="protein sequence ID" value="KAK7499136.1"/>
    <property type="molecule type" value="Genomic_DNA"/>
</dbReference>
<evidence type="ECO:0000256" key="1">
    <source>
        <dbReference type="ARBA" id="ARBA00004370"/>
    </source>
</evidence>
<comment type="similarity">
    <text evidence="2">Belongs to the RUS1 family.</text>
</comment>
<feature type="domain" description="Protein root UVB sensitive/RUS" evidence="6">
    <location>
        <begin position="2"/>
        <end position="90"/>
    </location>
</feature>
<dbReference type="Pfam" id="PF04884">
    <property type="entry name" value="UVB_sens_prot"/>
    <property type="match status" value="1"/>
</dbReference>
<evidence type="ECO:0000259" key="6">
    <source>
        <dbReference type="Pfam" id="PF04884"/>
    </source>
</evidence>
<proteinExistence type="inferred from homology"/>
<evidence type="ECO:0000313" key="7">
    <source>
        <dbReference type="EMBL" id="KAK7499136.1"/>
    </source>
</evidence>
<accession>A0ABD0LHY2</accession>
<evidence type="ECO:0000256" key="2">
    <source>
        <dbReference type="ARBA" id="ARBA00007558"/>
    </source>
</evidence>
<name>A0ABD0LHY2_9CAEN</name>
<sequence length="90" mass="9812">TVFLPQGYPDSVSEDYLSYQIWDTVQAFASSVSGTLAAHSLLHGIGVGDENATVLAASFTWLLKDGTGMLGRILFAWMKGNKLDCDAKRW</sequence>
<keyword evidence="3" id="KW-0812">Transmembrane</keyword>
<dbReference type="PANTHER" id="PTHR12770:SF31">
    <property type="entry name" value="RUS FAMILY MEMBER 1"/>
    <property type="match status" value="1"/>
</dbReference>